<reference evidence="1 2" key="1">
    <citation type="journal article" date="2016" name="Nat. Commun.">
        <title>Ectomycorrhizal ecology is imprinted in the genome of the dominant symbiotic fungus Cenococcum geophilum.</title>
        <authorList>
            <consortium name="DOE Joint Genome Institute"/>
            <person name="Peter M."/>
            <person name="Kohler A."/>
            <person name="Ohm R.A."/>
            <person name="Kuo A."/>
            <person name="Krutzmann J."/>
            <person name="Morin E."/>
            <person name="Arend M."/>
            <person name="Barry K.W."/>
            <person name="Binder M."/>
            <person name="Choi C."/>
            <person name="Clum A."/>
            <person name="Copeland A."/>
            <person name="Grisel N."/>
            <person name="Haridas S."/>
            <person name="Kipfer T."/>
            <person name="LaButti K."/>
            <person name="Lindquist E."/>
            <person name="Lipzen A."/>
            <person name="Maire R."/>
            <person name="Meier B."/>
            <person name="Mihaltcheva S."/>
            <person name="Molinier V."/>
            <person name="Murat C."/>
            <person name="Poggeler S."/>
            <person name="Quandt C.A."/>
            <person name="Sperisen C."/>
            <person name="Tritt A."/>
            <person name="Tisserant E."/>
            <person name="Crous P.W."/>
            <person name="Henrissat B."/>
            <person name="Nehls U."/>
            <person name="Egli S."/>
            <person name="Spatafora J.W."/>
            <person name="Grigoriev I.V."/>
            <person name="Martin F.M."/>
        </authorList>
    </citation>
    <scope>NUCLEOTIDE SEQUENCE [LARGE SCALE GENOMIC DNA]</scope>
    <source>
        <strain evidence="1 2">CBS 459.81</strain>
    </source>
</reference>
<accession>A0A8E2J8D9</accession>
<name>A0A8E2J8D9_9PEZI</name>
<gene>
    <name evidence="1" type="ORF">K432DRAFT_430744</name>
</gene>
<organism evidence="1 2">
    <name type="scientific">Lepidopterella palustris CBS 459.81</name>
    <dbReference type="NCBI Taxonomy" id="1314670"/>
    <lineage>
        <taxon>Eukaryota</taxon>
        <taxon>Fungi</taxon>
        <taxon>Dikarya</taxon>
        <taxon>Ascomycota</taxon>
        <taxon>Pezizomycotina</taxon>
        <taxon>Dothideomycetes</taxon>
        <taxon>Pleosporomycetidae</taxon>
        <taxon>Mytilinidiales</taxon>
        <taxon>Argynnaceae</taxon>
        <taxon>Lepidopterella</taxon>
    </lineage>
</organism>
<dbReference type="PANTHER" id="PTHR37535">
    <property type="entry name" value="FLUG DOMAIN PROTEIN"/>
    <property type="match status" value="1"/>
</dbReference>
<proteinExistence type="predicted"/>
<dbReference type="AlphaFoldDB" id="A0A8E2J8D9"/>
<dbReference type="InterPro" id="IPR021842">
    <property type="entry name" value="DUF3435"/>
</dbReference>
<protein>
    <submittedName>
        <fullName evidence="1">Uncharacterized protein</fullName>
    </submittedName>
</protein>
<dbReference type="Pfam" id="PF11917">
    <property type="entry name" value="DUF3435"/>
    <property type="match status" value="1"/>
</dbReference>
<dbReference type="EMBL" id="KV745958">
    <property type="protein sequence ID" value="OCK73115.1"/>
    <property type="molecule type" value="Genomic_DNA"/>
</dbReference>
<dbReference type="PANTHER" id="PTHR37535:SF2">
    <property type="entry name" value="FINGER DOMAIN PROTEIN, PUTATIVE (AFU_ORTHOLOGUE AFUA_6G09300)-RELATED"/>
    <property type="match status" value="1"/>
</dbReference>
<evidence type="ECO:0000313" key="2">
    <source>
        <dbReference type="Proteomes" id="UP000250266"/>
    </source>
</evidence>
<evidence type="ECO:0000313" key="1">
    <source>
        <dbReference type="EMBL" id="OCK73115.1"/>
    </source>
</evidence>
<keyword evidence="2" id="KW-1185">Reference proteome</keyword>
<dbReference type="Proteomes" id="UP000250266">
    <property type="component" value="Unassembled WGS sequence"/>
</dbReference>
<dbReference type="OrthoDB" id="4485682at2759"/>
<sequence length="678" mass="78531">MAPRRREESEEEENVDRSAEYYIRQRNEFDESKLTKRNYGDSSIYLQNLVKRQWEKYFHLVGLDSHKALEEFTVQDLSSFFRWLLRESRGSVDSFRSVQTYWNVLCIVRRQETGRIEVDPATKHSMIGARQHLIKEFGLRTEPKDKPIMRAEDEFECLKTLWESPEMIFDMEVHRLGLALIIQLAGITGNRPKALLKLRFKHVKVALLPDPEGGEWPRPLIEWKFNETKGYLGEKDANEIPVPDIPNEPCLLLCPHTTFLSLAFLYNAFAAPDLTPERFYNLKVLPGQGQQPLPWKDEMEDVYLFRKSVRTALEAELSSDHLPYSTLRPRLLKVGEVTGIGLPVGAYCFRRGNGEALDSSSYISDAQRNLCLQHAPNSTVFQRNYLSRHITADTQAAYRGLQPQTAMMRAATGLKRTINKKRPRHLTLVQEEEAHQHPRVQKLLRKKLDLKAWIKAQGRTVTSYQGTDVYEKYQRRKRDYESEFEFQKKAFLKEIKKKFEKEQPVIDVQNQIHGLTIKEEKDAAINNPKHLIPERARVIDALFTFATSSLEEERKRRVKAINALVALGHVQDGYYYPVRRQKRLPLSPVPKLPNPLSLECKPTQCFLCLGNKKAPLGKRTREFHSRGDLKKHLHRYHIDRHDGPGPIICPLDGEELRGAQEVLGHAHSVHKTPTLLCR</sequence>